<feature type="region of interest" description="Disordered" evidence="1">
    <location>
        <begin position="373"/>
        <end position="424"/>
    </location>
</feature>
<dbReference type="AlphaFoldDB" id="A0A836L9S2"/>
<organism evidence="2 3">
    <name type="scientific">Porcisia hertigi</name>
    <dbReference type="NCBI Taxonomy" id="2761500"/>
    <lineage>
        <taxon>Eukaryota</taxon>
        <taxon>Discoba</taxon>
        <taxon>Euglenozoa</taxon>
        <taxon>Kinetoplastea</taxon>
        <taxon>Metakinetoplastina</taxon>
        <taxon>Trypanosomatida</taxon>
        <taxon>Trypanosomatidae</taxon>
        <taxon>Leishmaniinae</taxon>
        <taxon>Porcisia</taxon>
    </lineage>
</organism>
<dbReference type="GeneID" id="94287387"/>
<dbReference type="EMBL" id="JAFJZO010000035">
    <property type="protein sequence ID" value="KAG5492683.1"/>
    <property type="molecule type" value="Genomic_DNA"/>
</dbReference>
<comment type="caution">
    <text evidence="2">The sequence shown here is derived from an EMBL/GenBank/DDBJ whole genome shotgun (WGS) entry which is preliminary data.</text>
</comment>
<proteinExistence type="predicted"/>
<feature type="compositionally biased region" description="Polar residues" evidence="1">
    <location>
        <begin position="14"/>
        <end position="30"/>
    </location>
</feature>
<dbReference type="KEGG" id="phet:94287387"/>
<protein>
    <submittedName>
        <fullName evidence="2">Uncharacterized protein</fullName>
    </submittedName>
</protein>
<accession>A0A836L9S2</accession>
<feature type="region of interest" description="Disordered" evidence="1">
    <location>
        <begin position="605"/>
        <end position="626"/>
    </location>
</feature>
<reference evidence="2 3" key="1">
    <citation type="submission" date="2021-02" db="EMBL/GenBank/DDBJ databases">
        <title>Porcisia hertigi Genome sequencing and assembly.</title>
        <authorList>
            <person name="Almutairi H."/>
            <person name="Gatherer D."/>
        </authorList>
    </citation>
    <scope>NUCLEOTIDE SEQUENCE [LARGE SCALE GENOMIC DNA]</scope>
    <source>
        <strain evidence="2 3">C119</strain>
    </source>
</reference>
<sequence length="668" mass="71149">MHSERASLLDADESTPSTGLLNGVPATQSPAPAVSHSKDELAVFSSAPPVVASTEAPSLERQEEDKPTRSSVDVISGVCESASMPFAADDVTQFRATKGQSFLVHDKGLEPILGDSSRDFLPLQSHTTAVTPEELQALVQNGENEGENRSADASKYDDAARSKAIQDKYSVTSEWVESLPLADLGVIATEAVYATAGSQATPVAEAVKDKRRRRGESAVQNGHGSSGGGEYKRRAQERAETAELQAAFKHSQRALRKQARSVNMREVFSRTIPLPAPLQPPTTSTTNDLGSPSSFPLETLPAHTSIANGSASTSTVMGALSPPSCRLGPSVFSHTSCVSPSSPSNSSGWSPSVAGELTNQFLTRLQQQRRQKFEKMVSRELTQTQTWSVPQNQHPQSAPEDGRGDKDGAHSPHAPTGSAATNAFTTPVDELVIAEEDNEAANWLPVEPPSPATQNSRRVTQVDAAAIADSGLLGASSSQEGRLPSFPTTPVEIRKTGEEEEGEASQHQDKVVKSLARKHEIWKLKQRQLRAQEQVELDERAKAMQQPKRTKPVASLTSSAPCSISIRGHCGDADLLPASTAKEAGGVSAAFFSDVLHTSQISATDPHRHAPAMNKGSMPAVRSISSTKLSPDDISMIRRINSFENSSAQRVAVFCTATAKQKGGVPKA</sequence>
<feature type="region of interest" description="Disordered" evidence="1">
    <location>
        <begin position="198"/>
        <end position="241"/>
    </location>
</feature>
<dbReference type="OrthoDB" id="266402at2759"/>
<gene>
    <name evidence="2" type="ORF">JKF63_01262</name>
</gene>
<feature type="region of interest" description="Disordered" evidence="1">
    <location>
        <begin position="272"/>
        <end position="291"/>
    </location>
</feature>
<evidence type="ECO:0000256" key="1">
    <source>
        <dbReference type="SAM" id="MobiDB-lite"/>
    </source>
</evidence>
<keyword evidence="3" id="KW-1185">Reference proteome</keyword>
<feature type="compositionally biased region" description="Basic and acidic residues" evidence="1">
    <location>
        <begin position="230"/>
        <end position="241"/>
    </location>
</feature>
<feature type="compositionally biased region" description="Basic and acidic residues" evidence="1">
    <location>
        <begin position="400"/>
        <end position="410"/>
    </location>
</feature>
<evidence type="ECO:0000313" key="2">
    <source>
        <dbReference type="EMBL" id="KAG5492683.1"/>
    </source>
</evidence>
<feature type="region of interest" description="Disordered" evidence="1">
    <location>
        <begin position="1"/>
        <end position="72"/>
    </location>
</feature>
<feature type="compositionally biased region" description="Polar residues" evidence="1">
    <location>
        <begin position="281"/>
        <end position="291"/>
    </location>
</feature>
<dbReference type="RefSeq" id="XP_067753467.1">
    <property type="nucleotide sequence ID" value="XM_067897310.1"/>
</dbReference>
<feature type="compositionally biased region" description="Basic and acidic residues" evidence="1">
    <location>
        <begin position="58"/>
        <end position="68"/>
    </location>
</feature>
<evidence type="ECO:0000313" key="3">
    <source>
        <dbReference type="Proteomes" id="UP000674318"/>
    </source>
</evidence>
<feature type="compositionally biased region" description="Polar residues" evidence="1">
    <location>
        <begin position="380"/>
        <end position="396"/>
    </location>
</feature>
<dbReference type="Proteomes" id="UP000674318">
    <property type="component" value="Chromosome 35"/>
</dbReference>
<name>A0A836L9S2_9TRYP</name>